<evidence type="ECO:0000313" key="1">
    <source>
        <dbReference type="EMBL" id="KAF2581436.1"/>
    </source>
</evidence>
<sequence length="97" mass="11618">MAVTKCRVKSRDFVRAQILSRKINSSVLNADITKQKKKPKEVENIVEEAPADIPTLLELKRIYYELMFRYYSHNNEICHSYNIMPLQLRKPRSRFRF</sequence>
<reference evidence="2" key="1">
    <citation type="submission" date="2019-12" db="EMBL/GenBank/DDBJ databases">
        <title>Genome sequencing and annotation of Brassica cretica.</title>
        <authorList>
            <person name="Studholme D.J."/>
            <person name="Sarris P.F."/>
        </authorList>
    </citation>
    <scope>NUCLEOTIDE SEQUENCE</scope>
    <source>
        <strain evidence="1">PFS-001/15</strain>
        <strain evidence="2">PFS-102/07</strain>
        <tissue evidence="2">Leaf</tissue>
    </source>
</reference>
<organism evidence="2">
    <name type="scientific">Brassica cretica</name>
    <name type="common">Mustard</name>
    <dbReference type="NCBI Taxonomy" id="69181"/>
    <lineage>
        <taxon>Eukaryota</taxon>
        <taxon>Viridiplantae</taxon>
        <taxon>Streptophyta</taxon>
        <taxon>Embryophyta</taxon>
        <taxon>Tracheophyta</taxon>
        <taxon>Spermatophyta</taxon>
        <taxon>Magnoliopsida</taxon>
        <taxon>eudicotyledons</taxon>
        <taxon>Gunneridae</taxon>
        <taxon>Pentapetalae</taxon>
        <taxon>rosids</taxon>
        <taxon>malvids</taxon>
        <taxon>Brassicales</taxon>
        <taxon>Brassicaceae</taxon>
        <taxon>Brassiceae</taxon>
        <taxon>Brassica</taxon>
    </lineage>
</organism>
<dbReference type="Proteomes" id="UP000712281">
    <property type="component" value="Unassembled WGS sequence"/>
</dbReference>
<protein>
    <submittedName>
        <fullName evidence="2">Uncharacterized protein</fullName>
    </submittedName>
</protein>
<evidence type="ECO:0000313" key="2">
    <source>
        <dbReference type="EMBL" id="KAF2613313.1"/>
    </source>
</evidence>
<name>A0A3N6RT65_BRACR</name>
<dbReference type="EMBL" id="QGKY02000089">
    <property type="protein sequence ID" value="KAF2613313.1"/>
    <property type="molecule type" value="Genomic_DNA"/>
</dbReference>
<proteinExistence type="predicted"/>
<dbReference type="OrthoDB" id="1721146at2759"/>
<dbReference type="EMBL" id="QGKW02001660">
    <property type="protein sequence ID" value="KAF2581436.1"/>
    <property type="molecule type" value="Genomic_DNA"/>
</dbReference>
<gene>
    <name evidence="1" type="ORF">F2Q68_00003924</name>
    <name evidence="2" type="ORF">F2Q70_00010824</name>
</gene>
<accession>A0A3N6RT65</accession>
<comment type="caution">
    <text evidence="2">The sequence shown here is derived from an EMBL/GenBank/DDBJ whole genome shotgun (WGS) entry which is preliminary data.</text>
</comment>
<dbReference type="AlphaFoldDB" id="A0A3N6RT65"/>